<proteinExistence type="inferred from homology"/>
<evidence type="ECO:0000256" key="9">
    <source>
        <dbReference type="ARBA" id="ARBA00023970"/>
    </source>
</evidence>
<evidence type="ECO:0000256" key="7">
    <source>
        <dbReference type="ARBA" id="ARBA00023929"/>
    </source>
</evidence>
<comment type="pathway">
    <text evidence="1">Purine metabolism; purine nucleoside salvage.</text>
</comment>
<evidence type="ECO:0000256" key="6">
    <source>
        <dbReference type="ARBA" id="ARBA00023918"/>
    </source>
</evidence>
<comment type="catalytic activity">
    <reaction evidence="9">
        <text>guanosine + phosphate = alpha-D-ribose 1-phosphate + guanine</text>
        <dbReference type="Rhea" id="RHEA:13233"/>
        <dbReference type="ChEBI" id="CHEBI:16235"/>
        <dbReference type="ChEBI" id="CHEBI:16750"/>
        <dbReference type="ChEBI" id="CHEBI:43474"/>
        <dbReference type="ChEBI" id="CHEBI:57720"/>
        <dbReference type="EC" id="2.4.2.1"/>
    </reaction>
</comment>
<comment type="catalytic activity">
    <reaction evidence="8">
        <text>2'-deoxyinosine + phosphate = 2-deoxy-alpha-D-ribose 1-phosphate + hypoxanthine</text>
        <dbReference type="Rhea" id="RHEA:27750"/>
        <dbReference type="ChEBI" id="CHEBI:17368"/>
        <dbReference type="ChEBI" id="CHEBI:28997"/>
        <dbReference type="ChEBI" id="CHEBI:43474"/>
        <dbReference type="ChEBI" id="CHEBI:57259"/>
        <dbReference type="EC" id="2.4.2.1"/>
    </reaction>
</comment>
<name>A0A0M3IQF0_ASCLU</name>
<comment type="catalytic activity">
    <reaction evidence="6">
        <text>inosine + phosphate = alpha-D-ribose 1-phosphate + hypoxanthine</text>
        <dbReference type="Rhea" id="RHEA:27646"/>
        <dbReference type="ChEBI" id="CHEBI:17368"/>
        <dbReference type="ChEBI" id="CHEBI:17596"/>
        <dbReference type="ChEBI" id="CHEBI:43474"/>
        <dbReference type="ChEBI" id="CHEBI:57720"/>
        <dbReference type="EC" id="2.4.2.1"/>
    </reaction>
</comment>
<evidence type="ECO:0000313" key="12">
    <source>
        <dbReference type="Proteomes" id="UP000036681"/>
    </source>
</evidence>
<dbReference type="PANTHER" id="PTHR11904:SF9">
    <property type="entry name" value="PURINE NUCLEOSIDE PHOSPHORYLASE-RELATED"/>
    <property type="match status" value="1"/>
</dbReference>
<dbReference type="InterPro" id="IPR011268">
    <property type="entry name" value="Purine_phosphorylase"/>
</dbReference>
<dbReference type="EC" id="2.4.2.1" evidence="3"/>
<evidence type="ECO:0000259" key="11">
    <source>
        <dbReference type="Pfam" id="PF01048"/>
    </source>
</evidence>
<dbReference type="GO" id="GO:0005737">
    <property type="term" value="C:cytoplasm"/>
    <property type="evidence" value="ECO:0007669"/>
    <property type="project" value="TreeGrafter"/>
</dbReference>
<evidence type="ECO:0000256" key="3">
    <source>
        <dbReference type="ARBA" id="ARBA00011886"/>
    </source>
</evidence>
<evidence type="ECO:0000256" key="2">
    <source>
        <dbReference type="ARBA" id="ARBA00006751"/>
    </source>
</evidence>
<evidence type="ECO:0000256" key="10">
    <source>
        <dbReference type="ARBA" id="ARBA00031036"/>
    </source>
</evidence>
<keyword evidence="12" id="KW-1185">Reference proteome</keyword>
<dbReference type="Pfam" id="PF01048">
    <property type="entry name" value="PNP_UDP_1"/>
    <property type="match status" value="1"/>
</dbReference>
<dbReference type="Gene3D" id="3.40.50.1580">
    <property type="entry name" value="Nucleoside phosphorylase domain"/>
    <property type="match status" value="1"/>
</dbReference>
<dbReference type="Proteomes" id="UP000036681">
    <property type="component" value="Unplaced"/>
</dbReference>
<evidence type="ECO:0000256" key="8">
    <source>
        <dbReference type="ARBA" id="ARBA00023950"/>
    </source>
</evidence>
<dbReference type="InterPro" id="IPR035994">
    <property type="entry name" value="Nucleoside_phosphorylase_sf"/>
</dbReference>
<protein>
    <recommendedName>
        <fullName evidence="3">purine-nucleoside phosphorylase</fullName>
        <ecNumber evidence="3">2.4.2.1</ecNumber>
    </recommendedName>
    <alternativeName>
        <fullName evidence="10">Inosine-guanosine phosphorylase</fullName>
    </alternativeName>
</protein>
<keyword evidence="5" id="KW-0808">Transferase</keyword>
<keyword evidence="4" id="KW-0328">Glycosyltransferase</keyword>
<dbReference type="PANTHER" id="PTHR11904">
    <property type="entry name" value="METHYLTHIOADENOSINE/PURINE NUCLEOSIDE PHOSPHORYLASE"/>
    <property type="match status" value="1"/>
</dbReference>
<sequence>MSTCHEVVVARQCGIRVVGMSLISNIANSTANPSHAEVTEAALEASKRACKFVEALVMAIDASFSVFTEMTSESSLWIDVCESLYLSAILLNCVYIDENVF</sequence>
<feature type="domain" description="Nucleoside phosphorylase" evidence="11">
    <location>
        <begin position="1"/>
        <end position="57"/>
    </location>
</feature>
<evidence type="ECO:0000256" key="1">
    <source>
        <dbReference type="ARBA" id="ARBA00005058"/>
    </source>
</evidence>
<organism evidence="12 13">
    <name type="scientific">Ascaris lumbricoides</name>
    <name type="common">Giant roundworm</name>
    <dbReference type="NCBI Taxonomy" id="6252"/>
    <lineage>
        <taxon>Eukaryota</taxon>
        <taxon>Metazoa</taxon>
        <taxon>Ecdysozoa</taxon>
        <taxon>Nematoda</taxon>
        <taxon>Chromadorea</taxon>
        <taxon>Rhabditida</taxon>
        <taxon>Spirurina</taxon>
        <taxon>Ascaridomorpha</taxon>
        <taxon>Ascaridoidea</taxon>
        <taxon>Ascarididae</taxon>
        <taxon>Ascaris</taxon>
    </lineage>
</organism>
<accession>A0A0M3IQF0</accession>
<comment type="catalytic activity">
    <reaction evidence="7">
        <text>2'-deoxyguanosine + phosphate = 2-deoxy-alpha-D-ribose 1-phosphate + guanine</text>
        <dbReference type="Rhea" id="RHEA:27738"/>
        <dbReference type="ChEBI" id="CHEBI:16235"/>
        <dbReference type="ChEBI" id="CHEBI:17172"/>
        <dbReference type="ChEBI" id="CHEBI:43474"/>
        <dbReference type="ChEBI" id="CHEBI:57259"/>
        <dbReference type="EC" id="2.4.2.1"/>
    </reaction>
</comment>
<dbReference type="WBParaSite" id="ALUE_0002097801-mRNA-1">
    <property type="protein sequence ID" value="ALUE_0002097801-mRNA-1"/>
    <property type="gene ID" value="ALUE_0002097801"/>
</dbReference>
<dbReference type="GO" id="GO:0009116">
    <property type="term" value="P:nucleoside metabolic process"/>
    <property type="evidence" value="ECO:0007669"/>
    <property type="project" value="InterPro"/>
</dbReference>
<evidence type="ECO:0000313" key="13">
    <source>
        <dbReference type="WBParaSite" id="ALUE_0002097801-mRNA-1"/>
    </source>
</evidence>
<reference evidence="13" key="1">
    <citation type="submission" date="2017-02" db="UniProtKB">
        <authorList>
            <consortium name="WormBaseParasite"/>
        </authorList>
    </citation>
    <scope>IDENTIFICATION</scope>
</reference>
<evidence type="ECO:0000256" key="4">
    <source>
        <dbReference type="ARBA" id="ARBA00022676"/>
    </source>
</evidence>
<comment type="similarity">
    <text evidence="2">Belongs to the PNP/MTAP phosphorylase family.</text>
</comment>
<dbReference type="AlphaFoldDB" id="A0A0M3IQF0"/>
<dbReference type="InterPro" id="IPR000845">
    <property type="entry name" value="Nucleoside_phosphorylase_d"/>
</dbReference>
<dbReference type="GO" id="GO:0004731">
    <property type="term" value="F:purine-nucleoside phosphorylase activity"/>
    <property type="evidence" value="ECO:0007669"/>
    <property type="project" value="UniProtKB-EC"/>
</dbReference>
<dbReference type="SUPFAM" id="SSF53167">
    <property type="entry name" value="Purine and uridine phosphorylases"/>
    <property type="match status" value="1"/>
</dbReference>
<evidence type="ECO:0000256" key="5">
    <source>
        <dbReference type="ARBA" id="ARBA00022679"/>
    </source>
</evidence>